<evidence type="ECO:0008006" key="3">
    <source>
        <dbReference type="Google" id="ProtNLM"/>
    </source>
</evidence>
<sequence>MKQTPFELFLDRLDPAWRDDQLAFFRTVAGLGTAAVEELAGRVSRVSCPPGLKQLVLEFSYYFPWQEWIPIVDRILRHEKDLALFDTGVRALGRMGTPPALECLRALSLSRVTPGFSEIVNQVLQESDPAEAFLHHFSRLLQGSVQPADANEGAHQLAKLITADSFGALRTAVDHPDPLIFRHALKLMGQVPSEEAAAFLLAYLEATHQEALQDREVRVLLTEFRSLPRTEVMAKVIQMLTARWTDHPAQPLTELADLASGNGDRIQSAITRLHACEPGVLDAFLLDTLKEALVDKPAHLAKALGQAGEAAQRRTRRIEFGMDSASQSLATLAGQGLIDAGQVIPVLAESLRLGTGHAGAACALARLVPPEAQDLIDLVLDQSDGAIRGAALEALGERSDPGLRYAFMKLRRDAITDISDRSLWHLGQLPEAVGTARAFLADEDPAEVEVGLRFMAMHKLEELVPDLLERIPTETREALLVGILATLGAIGSPSAVDPLVNLLHSGQAPKIQVAIAEALRDLGDANGALALCAKAEELNSPTLRAIAVEALAKAHPTPENPLPASRSNVLIKAVRGGWSDRNPWPLRRRIADTLLNVHPENSGVWVELSTLFQATLDEKRPPGAVSPEDLTHLQTCARALAQLASV</sequence>
<keyword evidence="2" id="KW-1185">Reference proteome</keyword>
<dbReference type="InterPro" id="IPR016024">
    <property type="entry name" value="ARM-type_fold"/>
</dbReference>
<dbReference type="SUPFAM" id="SSF48371">
    <property type="entry name" value="ARM repeat"/>
    <property type="match status" value="1"/>
</dbReference>
<proteinExistence type="predicted"/>
<evidence type="ECO:0000313" key="1">
    <source>
        <dbReference type="EMBL" id="GLH72154.1"/>
    </source>
</evidence>
<name>A0ABQ5QC70_9BACT</name>
<dbReference type="EMBL" id="BSDE01000001">
    <property type="protein sequence ID" value="GLH72154.1"/>
    <property type="molecule type" value="Genomic_DNA"/>
</dbReference>
<dbReference type="InterPro" id="IPR011989">
    <property type="entry name" value="ARM-like"/>
</dbReference>
<organism evidence="1 2">
    <name type="scientific">Geothrix limicola</name>
    <dbReference type="NCBI Taxonomy" id="2927978"/>
    <lineage>
        <taxon>Bacteria</taxon>
        <taxon>Pseudomonadati</taxon>
        <taxon>Acidobacteriota</taxon>
        <taxon>Holophagae</taxon>
        <taxon>Holophagales</taxon>
        <taxon>Holophagaceae</taxon>
        <taxon>Geothrix</taxon>
    </lineage>
</organism>
<reference evidence="1 2" key="1">
    <citation type="journal article" date="2023" name="Antonie Van Leeuwenhoek">
        <title>Mesoterricola silvestris gen. nov., sp. nov., Mesoterricola sediminis sp. nov., Geothrix oryzae sp. nov., Geothrix edaphica sp. nov., Geothrix rubra sp. nov., and Geothrix limicola sp. nov., six novel members of Acidobacteriota isolated from soils.</title>
        <authorList>
            <person name="Itoh H."/>
            <person name="Sugisawa Y."/>
            <person name="Mise K."/>
            <person name="Xu Z."/>
            <person name="Kuniyasu M."/>
            <person name="Ushijima N."/>
            <person name="Kawano K."/>
            <person name="Kobayashi E."/>
            <person name="Shiratori Y."/>
            <person name="Masuda Y."/>
            <person name="Senoo K."/>
        </authorList>
    </citation>
    <scope>NUCLEOTIDE SEQUENCE [LARGE SCALE GENOMIC DNA]</scope>
    <source>
        <strain evidence="1 2">Red804</strain>
    </source>
</reference>
<dbReference type="Gene3D" id="1.25.10.10">
    <property type="entry name" value="Leucine-rich Repeat Variant"/>
    <property type="match status" value="1"/>
</dbReference>
<evidence type="ECO:0000313" key="2">
    <source>
        <dbReference type="Proteomes" id="UP001165069"/>
    </source>
</evidence>
<dbReference type="Proteomes" id="UP001165069">
    <property type="component" value="Unassembled WGS sequence"/>
</dbReference>
<dbReference type="RefSeq" id="WP_285570269.1">
    <property type="nucleotide sequence ID" value="NZ_BSDE01000001.1"/>
</dbReference>
<comment type="caution">
    <text evidence="1">The sequence shown here is derived from an EMBL/GenBank/DDBJ whole genome shotgun (WGS) entry which is preliminary data.</text>
</comment>
<gene>
    <name evidence="1" type="ORF">GETHLI_06560</name>
</gene>
<accession>A0ABQ5QC70</accession>
<protein>
    <recommendedName>
        <fullName evidence="3">HEAT repeat domain-containing protein</fullName>
    </recommendedName>
</protein>